<comment type="caution">
    <text evidence="1">The sequence shown here is derived from an EMBL/GenBank/DDBJ whole genome shotgun (WGS) entry which is preliminary data.</text>
</comment>
<keyword evidence="2" id="KW-1185">Reference proteome</keyword>
<dbReference type="Proteomes" id="UP000709295">
    <property type="component" value="Unassembled WGS sequence"/>
</dbReference>
<accession>A0A8J5J8G8</accession>
<organism evidence="1 2">
    <name type="scientific">Phytophthora aleatoria</name>
    <dbReference type="NCBI Taxonomy" id="2496075"/>
    <lineage>
        <taxon>Eukaryota</taxon>
        <taxon>Sar</taxon>
        <taxon>Stramenopiles</taxon>
        <taxon>Oomycota</taxon>
        <taxon>Peronosporomycetes</taxon>
        <taxon>Peronosporales</taxon>
        <taxon>Peronosporaceae</taxon>
        <taxon>Phytophthora</taxon>
    </lineage>
</organism>
<evidence type="ECO:0000313" key="2">
    <source>
        <dbReference type="Proteomes" id="UP000709295"/>
    </source>
</evidence>
<dbReference type="EMBL" id="JAENGY010000216">
    <property type="protein sequence ID" value="KAG6969172.1"/>
    <property type="molecule type" value="Genomic_DNA"/>
</dbReference>
<protein>
    <submittedName>
        <fullName evidence="1">Uncharacterized protein</fullName>
    </submittedName>
</protein>
<sequence length="142" mass="16100">MYKQVSDDLYIRDLPWVNVYFSLQHLSLDGTAGSLVKWQFRGRYDSTDNADIDKFSRNVSTIDDGSAFDEPVSDHSAIHKSTSDLANYVYDPCNIDSNSIQFYGSCDDNPCRYSDSFGNHFCESCDNSSSGHNYTNKWKLSS</sequence>
<evidence type="ECO:0000313" key="1">
    <source>
        <dbReference type="EMBL" id="KAG6969172.1"/>
    </source>
</evidence>
<reference evidence="1" key="1">
    <citation type="submission" date="2021-01" db="EMBL/GenBank/DDBJ databases">
        <title>Phytophthora aleatoria, a newly-described species from Pinus radiata is distinct from Phytophthora cactorum isolates based on comparative genomics.</title>
        <authorList>
            <person name="Mcdougal R."/>
            <person name="Panda P."/>
            <person name="Williams N."/>
            <person name="Studholme D.J."/>
        </authorList>
    </citation>
    <scope>NUCLEOTIDE SEQUENCE</scope>
    <source>
        <strain evidence="1">NZFS 4037</strain>
    </source>
</reference>
<name>A0A8J5J8G8_9STRA</name>
<gene>
    <name evidence="1" type="ORF">JG688_00005433</name>
</gene>
<dbReference type="AlphaFoldDB" id="A0A8J5J8G8"/>
<proteinExistence type="predicted"/>